<dbReference type="EMBL" id="KN840625">
    <property type="protein sequence ID" value="KIP03270.1"/>
    <property type="molecule type" value="Genomic_DNA"/>
</dbReference>
<dbReference type="PROSITE" id="PS50868">
    <property type="entry name" value="POST_SET"/>
    <property type="match status" value="1"/>
</dbReference>
<reference evidence="12 13" key="1">
    <citation type="journal article" date="2014" name="PLoS Genet.">
        <title>Analysis of the Phlebiopsis gigantea genome, transcriptome and secretome provides insight into its pioneer colonization strategies of wood.</title>
        <authorList>
            <person name="Hori C."/>
            <person name="Ishida T."/>
            <person name="Igarashi K."/>
            <person name="Samejima M."/>
            <person name="Suzuki H."/>
            <person name="Master E."/>
            <person name="Ferreira P."/>
            <person name="Ruiz-Duenas F.J."/>
            <person name="Held B."/>
            <person name="Canessa P."/>
            <person name="Larrondo L.F."/>
            <person name="Schmoll M."/>
            <person name="Druzhinina I.S."/>
            <person name="Kubicek C.P."/>
            <person name="Gaskell J.A."/>
            <person name="Kersten P."/>
            <person name="St John F."/>
            <person name="Glasner J."/>
            <person name="Sabat G."/>
            <person name="Splinter BonDurant S."/>
            <person name="Syed K."/>
            <person name="Yadav J."/>
            <person name="Mgbeahuruike A.C."/>
            <person name="Kovalchuk A."/>
            <person name="Asiegbu F.O."/>
            <person name="Lackner G."/>
            <person name="Hoffmeister D."/>
            <person name="Rencoret J."/>
            <person name="Gutierrez A."/>
            <person name="Sun H."/>
            <person name="Lindquist E."/>
            <person name="Barry K."/>
            <person name="Riley R."/>
            <person name="Grigoriev I.V."/>
            <person name="Henrissat B."/>
            <person name="Kues U."/>
            <person name="Berka R.M."/>
            <person name="Martinez A.T."/>
            <person name="Covert S.F."/>
            <person name="Blanchette R.A."/>
            <person name="Cullen D."/>
        </authorList>
    </citation>
    <scope>NUCLEOTIDE SEQUENCE [LARGE SCALE GENOMIC DNA]</scope>
    <source>
        <strain evidence="12 13">11061_1 CR5-6</strain>
    </source>
</reference>
<protein>
    <recommendedName>
        <fullName evidence="14">SET domain-containing protein</fullName>
    </recommendedName>
</protein>
<dbReference type="GO" id="GO:0005634">
    <property type="term" value="C:nucleus"/>
    <property type="evidence" value="ECO:0007669"/>
    <property type="project" value="InterPro"/>
</dbReference>
<evidence type="ECO:0000313" key="12">
    <source>
        <dbReference type="EMBL" id="KIP03270.1"/>
    </source>
</evidence>
<dbReference type="InterPro" id="IPR001214">
    <property type="entry name" value="SET_dom"/>
</dbReference>
<keyword evidence="5" id="KW-0949">S-adenosyl-L-methionine</keyword>
<dbReference type="GO" id="GO:0005694">
    <property type="term" value="C:chromosome"/>
    <property type="evidence" value="ECO:0007669"/>
    <property type="project" value="UniProtKB-SubCell"/>
</dbReference>
<dbReference type="Pfam" id="PF00856">
    <property type="entry name" value="SET"/>
    <property type="match status" value="1"/>
</dbReference>
<dbReference type="InterPro" id="IPR046341">
    <property type="entry name" value="SET_dom_sf"/>
</dbReference>
<evidence type="ECO:0008006" key="14">
    <source>
        <dbReference type="Google" id="ProtNLM"/>
    </source>
</evidence>
<dbReference type="GO" id="GO:0032259">
    <property type="term" value="P:methylation"/>
    <property type="evidence" value="ECO:0007669"/>
    <property type="project" value="UniProtKB-KW"/>
</dbReference>
<feature type="domain" description="Post-SET" evidence="11">
    <location>
        <begin position="462"/>
        <end position="478"/>
    </location>
</feature>
<keyword evidence="2" id="KW-0158">Chromosome</keyword>
<dbReference type="InterPro" id="IPR007728">
    <property type="entry name" value="Pre-SET_dom"/>
</dbReference>
<keyword evidence="6" id="KW-0479">Metal-binding</keyword>
<comment type="subcellular location">
    <subcellularLocation>
        <location evidence="1">Chromosome</location>
    </subcellularLocation>
</comment>
<evidence type="ECO:0000256" key="4">
    <source>
        <dbReference type="ARBA" id="ARBA00022679"/>
    </source>
</evidence>
<organism evidence="12 13">
    <name type="scientific">Phlebiopsis gigantea (strain 11061_1 CR5-6)</name>
    <name type="common">White-rot fungus</name>
    <name type="synonym">Peniophora gigantea</name>
    <dbReference type="NCBI Taxonomy" id="745531"/>
    <lineage>
        <taxon>Eukaryota</taxon>
        <taxon>Fungi</taxon>
        <taxon>Dikarya</taxon>
        <taxon>Basidiomycota</taxon>
        <taxon>Agaricomycotina</taxon>
        <taxon>Agaricomycetes</taxon>
        <taxon>Polyporales</taxon>
        <taxon>Phanerochaetaceae</taxon>
        <taxon>Phlebiopsis</taxon>
    </lineage>
</organism>
<evidence type="ECO:0000259" key="9">
    <source>
        <dbReference type="PROSITE" id="PS50280"/>
    </source>
</evidence>
<keyword evidence="3" id="KW-0489">Methyltransferase</keyword>
<evidence type="ECO:0000256" key="3">
    <source>
        <dbReference type="ARBA" id="ARBA00022603"/>
    </source>
</evidence>
<dbReference type="GO" id="GO:0008270">
    <property type="term" value="F:zinc ion binding"/>
    <property type="evidence" value="ECO:0007669"/>
    <property type="project" value="InterPro"/>
</dbReference>
<evidence type="ECO:0000256" key="5">
    <source>
        <dbReference type="ARBA" id="ARBA00022691"/>
    </source>
</evidence>
<feature type="domain" description="SET" evidence="9">
    <location>
        <begin position="319"/>
        <end position="446"/>
    </location>
</feature>
<dbReference type="GO" id="GO:0042054">
    <property type="term" value="F:histone methyltransferase activity"/>
    <property type="evidence" value="ECO:0007669"/>
    <property type="project" value="InterPro"/>
</dbReference>
<dbReference type="HOGENOM" id="CLU_569982_0_0_1"/>
<dbReference type="Pfam" id="PF05033">
    <property type="entry name" value="Pre-SET"/>
    <property type="match status" value="1"/>
</dbReference>
<dbReference type="SUPFAM" id="SSF82199">
    <property type="entry name" value="SET domain"/>
    <property type="match status" value="1"/>
</dbReference>
<feature type="region of interest" description="Disordered" evidence="8">
    <location>
        <begin position="1"/>
        <end position="30"/>
    </location>
</feature>
<evidence type="ECO:0000256" key="7">
    <source>
        <dbReference type="ARBA" id="ARBA00022833"/>
    </source>
</evidence>
<keyword evidence="4" id="KW-0808">Transferase</keyword>
<evidence type="ECO:0000259" key="11">
    <source>
        <dbReference type="PROSITE" id="PS50868"/>
    </source>
</evidence>
<dbReference type="AlphaFoldDB" id="A0A0C3S511"/>
<evidence type="ECO:0000256" key="6">
    <source>
        <dbReference type="ARBA" id="ARBA00022723"/>
    </source>
</evidence>
<dbReference type="Gene3D" id="2.170.270.10">
    <property type="entry name" value="SET domain"/>
    <property type="match status" value="1"/>
</dbReference>
<gene>
    <name evidence="12" type="ORF">PHLGIDRAFT_246905</name>
</gene>
<dbReference type="PROSITE" id="PS50280">
    <property type="entry name" value="SET"/>
    <property type="match status" value="1"/>
</dbReference>
<proteinExistence type="predicted"/>
<keyword evidence="13" id="KW-1185">Reference proteome</keyword>
<dbReference type="OrthoDB" id="308383at2759"/>
<dbReference type="PANTHER" id="PTHR46223:SF3">
    <property type="entry name" value="HISTONE-LYSINE N-METHYLTRANSFERASE SET-23"/>
    <property type="match status" value="1"/>
</dbReference>
<feature type="compositionally biased region" description="Low complexity" evidence="8">
    <location>
        <begin position="1"/>
        <end position="21"/>
    </location>
</feature>
<dbReference type="PANTHER" id="PTHR46223">
    <property type="entry name" value="HISTONE-LYSINE N-METHYLTRANSFERASE SUV39H"/>
    <property type="match status" value="1"/>
</dbReference>
<accession>A0A0C3S511</accession>
<evidence type="ECO:0000256" key="2">
    <source>
        <dbReference type="ARBA" id="ARBA00022454"/>
    </source>
</evidence>
<name>A0A0C3S511_PHLG1</name>
<dbReference type="SMART" id="SM00317">
    <property type="entry name" value="SET"/>
    <property type="match status" value="1"/>
</dbReference>
<evidence type="ECO:0000256" key="1">
    <source>
        <dbReference type="ARBA" id="ARBA00004286"/>
    </source>
</evidence>
<feature type="region of interest" description="Disordered" evidence="8">
    <location>
        <begin position="68"/>
        <end position="171"/>
    </location>
</feature>
<dbReference type="InterPro" id="IPR050973">
    <property type="entry name" value="H3K9_Histone-Lys_N-MTase"/>
</dbReference>
<sequence length="479" mass="54104">MTSSDSRSGSESGSSQTASDSGPEEPVQVSLFVEHPLHLYEKMQRQRGWLAMPQLTDRFVPRLNDYEELPHVNAPNGGSTDTDRRPNPVPVRRRRMRTPKERAPPPQMRRRPPQPPTRESRRTGRPPVGHRPQPPAPPSRPALVPRAPPKVPPSWRAATRTEMSTTPEVTAPPRQLPLVLSRRQVLEREWQEACRKSGAALVTIGTGEDDRVPQLDPNFQYLERRYKLAPDVPGRNYEAMIACDCEDACEDASTCGCQEEVPEQLDDDDSPLPKTFFYDTNGLFTFDHPTRGVFVVECNKRCTCTRECPNRVAQLPRDIPIQIFETEGRGWGARATVDVPRGKVLGVYTGKLITRERASQITGLHKSYIFDLDTLEETEDIAEESKFSIDGYTQGNWTRFVNHSCQPNMEAFPVVWDTPCSMNRPYLAFVTTQDISALSELTLDYDPKAAYNTKGKKRLREGEKECMCGAPRCRGWIAV</sequence>
<keyword evidence="7" id="KW-0862">Zinc</keyword>
<dbReference type="PROSITE" id="PS50867">
    <property type="entry name" value="PRE_SET"/>
    <property type="match status" value="1"/>
</dbReference>
<feature type="domain" description="Pre-SET" evidence="10">
    <location>
        <begin position="241"/>
        <end position="316"/>
    </location>
</feature>
<evidence type="ECO:0000256" key="8">
    <source>
        <dbReference type="SAM" id="MobiDB-lite"/>
    </source>
</evidence>
<evidence type="ECO:0000313" key="13">
    <source>
        <dbReference type="Proteomes" id="UP000053257"/>
    </source>
</evidence>
<dbReference type="STRING" id="745531.A0A0C3S511"/>
<feature type="compositionally biased region" description="Pro residues" evidence="8">
    <location>
        <begin position="132"/>
        <end position="152"/>
    </location>
</feature>
<dbReference type="InterPro" id="IPR003616">
    <property type="entry name" value="Post-SET_dom"/>
</dbReference>
<dbReference type="Proteomes" id="UP000053257">
    <property type="component" value="Unassembled WGS sequence"/>
</dbReference>
<evidence type="ECO:0000259" key="10">
    <source>
        <dbReference type="PROSITE" id="PS50867"/>
    </source>
</evidence>